<comment type="caution">
    <text evidence="1">The sequence shown here is derived from an EMBL/GenBank/DDBJ whole genome shotgun (WGS) entry which is preliminary data.</text>
</comment>
<dbReference type="PANTHER" id="PTHR42085:SF2">
    <property type="entry name" value="F-BOX DOMAIN-CONTAINING PROTEIN"/>
    <property type="match status" value="1"/>
</dbReference>
<evidence type="ECO:0000313" key="1">
    <source>
        <dbReference type="EMBL" id="KAH0537049.1"/>
    </source>
</evidence>
<dbReference type="Proteomes" id="UP000698800">
    <property type="component" value="Unassembled WGS sequence"/>
</dbReference>
<name>A0A9P8I1W2_9PEZI</name>
<reference evidence="1" key="1">
    <citation type="submission" date="2021-03" db="EMBL/GenBank/DDBJ databases">
        <title>Comparative genomics and phylogenomic investigation of the class Geoglossomycetes provide insights into ecological specialization and systematics.</title>
        <authorList>
            <person name="Melie T."/>
            <person name="Pirro S."/>
            <person name="Miller A.N."/>
            <person name="Quandt A."/>
        </authorList>
    </citation>
    <scope>NUCLEOTIDE SEQUENCE</scope>
    <source>
        <strain evidence="1">GBOQ0MN5Z8</strain>
    </source>
</reference>
<accession>A0A9P8I1W2</accession>
<evidence type="ECO:0000313" key="2">
    <source>
        <dbReference type="Proteomes" id="UP000698800"/>
    </source>
</evidence>
<dbReference type="PANTHER" id="PTHR42085">
    <property type="entry name" value="F-BOX DOMAIN-CONTAINING PROTEIN"/>
    <property type="match status" value="1"/>
</dbReference>
<dbReference type="InterPro" id="IPR038883">
    <property type="entry name" value="AN11006-like"/>
</dbReference>
<protein>
    <submittedName>
        <fullName evidence="1">Uncharacterized protein</fullName>
    </submittedName>
</protein>
<gene>
    <name evidence="1" type="ORF">FGG08_006119</name>
</gene>
<keyword evidence="2" id="KW-1185">Reference proteome</keyword>
<organism evidence="1 2">
    <name type="scientific">Glutinoglossum americanum</name>
    <dbReference type="NCBI Taxonomy" id="1670608"/>
    <lineage>
        <taxon>Eukaryota</taxon>
        <taxon>Fungi</taxon>
        <taxon>Dikarya</taxon>
        <taxon>Ascomycota</taxon>
        <taxon>Pezizomycotina</taxon>
        <taxon>Geoglossomycetes</taxon>
        <taxon>Geoglossales</taxon>
        <taxon>Geoglossaceae</taxon>
        <taxon>Glutinoglossum</taxon>
    </lineage>
</organism>
<sequence length="361" mass="41094">MEVVLVFAGGLPNPPPSRSHFHSPTLNLNLVVGARKSAMPQTTNNPHTTFLSLPPEVRETIYEYALTLPPRDSLRPVISSAWEGSTFTAKPDTPCRSMVTIRSTSIIPLRAFISFEPGEATLFRPNVALLRANHQIHSEVAFVLYNRPVYSFLNHVYLNQDEAWENLGIFLHQIGKKNRMLVREIRLRMPPDIWFPPSQWHRLIKTRSAIFKPSIRRLCCKSSPLVEPVCQTLRSMAARPASQDPAAAHPRGSLERLFLLEQHQSHPGADVWNIWQWGLGSEGFDVIYQKREDDGLDSDVAEFTGNCENLKVEVSKWAQEAIAGGWENHVRLVFRRYRDQMTTWGWREIPGEGRGLYPEVG</sequence>
<proteinExistence type="predicted"/>
<dbReference type="AlphaFoldDB" id="A0A9P8I1W2"/>
<dbReference type="EMBL" id="JAGHQL010000165">
    <property type="protein sequence ID" value="KAH0537049.1"/>
    <property type="molecule type" value="Genomic_DNA"/>
</dbReference>
<dbReference type="OrthoDB" id="3510794at2759"/>